<protein>
    <submittedName>
        <fullName evidence="3">Uncharacterized protein</fullName>
    </submittedName>
</protein>
<evidence type="ECO:0000313" key="3">
    <source>
        <dbReference type="EMBL" id="CAF0974795.1"/>
    </source>
</evidence>
<reference evidence="3" key="1">
    <citation type="submission" date="2021-02" db="EMBL/GenBank/DDBJ databases">
        <authorList>
            <person name="Nowell W R."/>
        </authorList>
    </citation>
    <scope>NUCLEOTIDE SEQUENCE</scope>
    <source>
        <strain evidence="3">Ploen Becks lab</strain>
    </source>
</reference>
<proteinExistence type="predicted"/>
<keyword evidence="4" id="KW-1185">Reference proteome</keyword>
<sequence>MGYDEENLEPLPRRNNKKDDGSELNLSFLIITEFGKRQISASCVNELRKSIKENVNFDSENEELSIEYWSDIFNDWVLLDNHLPKNNSKIQVSTKPKDKVKSCHPKNSNPNLFDNEDFIENLNLAFKAYLQTDTEHKLENFETAVIFLLRRAKDKISFNDGKESLAQIIQEHNTTLINLNDELKKLKTTLKQFKTDIECLKIMNSKNTILSDTPIKSKKSSLFNSAFKAITNRKHNKKLSSAII</sequence>
<evidence type="ECO:0000256" key="1">
    <source>
        <dbReference type="SAM" id="Coils"/>
    </source>
</evidence>
<evidence type="ECO:0000256" key="2">
    <source>
        <dbReference type="SAM" id="MobiDB-lite"/>
    </source>
</evidence>
<name>A0A814EWD9_9BILA</name>
<dbReference type="AlphaFoldDB" id="A0A814EWD9"/>
<feature type="coiled-coil region" evidence="1">
    <location>
        <begin position="162"/>
        <end position="203"/>
    </location>
</feature>
<dbReference type="EMBL" id="CAJNOC010003256">
    <property type="protein sequence ID" value="CAF0974795.1"/>
    <property type="molecule type" value="Genomic_DNA"/>
</dbReference>
<dbReference type="OrthoDB" id="10514921at2759"/>
<feature type="region of interest" description="Disordered" evidence="2">
    <location>
        <begin position="1"/>
        <end position="20"/>
    </location>
</feature>
<evidence type="ECO:0000313" key="4">
    <source>
        <dbReference type="Proteomes" id="UP000663879"/>
    </source>
</evidence>
<comment type="caution">
    <text evidence="3">The sequence shown here is derived from an EMBL/GenBank/DDBJ whole genome shotgun (WGS) entry which is preliminary data.</text>
</comment>
<gene>
    <name evidence="3" type="ORF">OXX778_LOCUS15111</name>
</gene>
<organism evidence="3 4">
    <name type="scientific">Brachionus calyciflorus</name>
    <dbReference type="NCBI Taxonomy" id="104777"/>
    <lineage>
        <taxon>Eukaryota</taxon>
        <taxon>Metazoa</taxon>
        <taxon>Spiralia</taxon>
        <taxon>Gnathifera</taxon>
        <taxon>Rotifera</taxon>
        <taxon>Eurotatoria</taxon>
        <taxon>Monogononta</taxon>
        <taxon>Pseudotrocha</taxon>
        <taxon>Ploima</taxon>
        <taxon>Brachionidae</taxon>
        <taxon>Brachionus</taxon>
    </lineage>
</organism>
<dbReference type="Proteomes" id="UP000663879">
    <property type="component" value="Unassembled WGS sequence"/>
</dbReference>
<keyword evidence="1" id="KW-0175">Coiled coil</keyword>
<accession>A0A814EWD9</accession>